<feature type="region of interest" description="Disordered" evidence="1">
    <location>
        <begin position="153"/>
        <end position="190"/>
    </location>
</feature>
<dbReference type="AlphaFoldDB" id="A0AAN9BZE4"/>
<accession>A0AAN9BZE4</accession>
<evidence type="ECO:0000313" key="3">
    <source>
        <dbReference type="Proteomes" id="UP001374579"/>
    </source>
</evidence>
<gene>
    <name evidence="2" type="ORF">V1264_000460</name>
</gene>
<name>A0AAN9BZE4_9CAEN</name>
<reference evidence="2 3" key="1">
    <citation type="submission" date="2024-02" db="EMBL/GenBank/DDBJ databases">
        <title>Chromosome-scale genome assembly of the rough periwinkle Littorina saxatilis.</title>
        <authorList>
            <person name="De Jode A."/>
            <person name="Faria R."/>
            <person name="Formenti G."/>
            <person name="Sims Y."/>
            <person name="Smith T.P."/>
            <person name="Tracey A."/>
            <person name="Wood J.M.D."/>
            <person name="Zagrodzka Z.B."/>
            <person name="Johannesson K."/>
            <person name="Butlin R.K."/>
            <person name="Leder E.H."/>
        </authorList>
    </citation>
    <scope>NUCLEOTIDE SEQUENCE [LARGE SCALE GENOMIC DNA]</scope>
    <source>
        <strain evidence="2">Snail1</strain>
        <tissue evidence="2">Muscle</tissue>
    </source>
</reference>
<sequence length="467" mass="53377">MAHRKPLRTPEGAWYHNYHGYPPKVCNHPTLSQQEDQRKERELYPNGARINHDRKEAAELAGGPQTVRQLREVEMSEYEKTRGLDGMPPLVERQEIQAEVDRRRMENRHISPRGNEYIGVSGIAAARGNESTAFYNPYVDGPARRCEWELEWEPPEQFSPRKTTTDPSWVQKQQQPPGSPKKLPPWERDRDLDRESPRMFVGQGQHLDGYGQGQQLDGYGQGQTIAGGFDPRLARADVPKSLVQHGSGGAFLFVRFPLARGENVHVTAKACIQAKTSDLGGRFVGIARRVYDYGYPPGNDEGCAVFQFPSLKQAEVFFRCDKRIRQPDFPPPQGSAEIFAINLLCDPNTIQTYDTFLLSEITLNDGLSEANVQYYVDQYVDQCTRLMEEPQFKALPYAAFSKNPDDRKSMRRHFFGPRTIIALHMFQRPENLEELMQDKRYSTLRSIHNALATEKCSIFTIDRRACP</sequence>
<keyword evidence="3" id="KW-1185">Reference proteome</keyword>
<organism evidence="2 3">
    <name type="scientific">Littorina saxatilis</name>
    <dbReference type="NCBI Taxonomy" id="31220"/>
    <lineage>
        <taxon>Eukaryota</taxon>
        <taxon>Metazoa</taxon>
        <taxon>Spiralia</taxon>
        <taxon>Lophotrochozoa</taxon>
        <taxon>Mollusca</taxon>
        <taxon>Gastropoda</taxon>
        <taxon>Caenogastropoda</taxon>
        <taxon>Littorinimorpha</taxon>
        <taxon>Littorinoidea</taxon>
        <taxon>Littorinidae</taxon>
        <taxon>Littorina</taxon>
    </lineage>
</organism>
<protein>
    <submittedName>
        <fullName evidence="2">Uncharacterized protein</fullName>
    </submittedName>
</protein>
<feature type="compositionally biased region" description="Polar residues" evidence="1">
    <location>
        <begin position="160"/>
        <end position="170"/>
    </location>
</feature>
<evidence type="ECO:0000256" key="1">
    <source>
        <dbReference type="SAM" id="MobiDB-lite"/>
    </source>
</evidence>
<proteinExistence type="predicted"/>
<evidence type="ECO:0000313" key="2">
    <source>
        <dbReference type="EMBL" id="KAK7114396.1"/>
    </source>
</evidence>
<dbReference type="EMBL" id="JBAMIC010000001">
    <property type="protein sequence ID" value="KAK7114396.1"/>
    <property type="molecule type" value="Genomic_DNA"/>
</dbReference>
<dbReference type="Proteomes" id="UP001374579">
    <property type="component" value="Unassembled WGS sequence"/>
</dbReference>
<comment type="caution">
    <text evidence="2">The sequence shown here is derived from an EMBL/GenBank/DDBJ whole genome shotgun (WGS) entry which is preliminary data.</text>
</comment>